<dbReference type="InterPro" id="IPR036890">
    <property type="entry name" value="HATPase_C_sf"/>
</dbReference>
<evidence type="ECO:0000313" key="16">
    <source>
        <dbReference type="EMBL" id="MEJ1249918.1"/>
    </source>
</evidence>
<feature type="transmembrane region" description="Helical" evidence="13">
    <location>
        <begin position="233"/>
        <end position="253"/>
    </location>
</feature>
<dbReference type="SUPFAM" id="SSF47384">
    <property type="entry name" value="Homodimeric domain of signal transducing histidine kinase"/>
    <property type="match status" value="1"/>
</dbReference>
<dbReference type="InterPro" id="IPR005467">
    <property type="entry name" value="His_kinase_dom"/>
</dbReference>
<dbReference type="InterPro" id="IPR001734">
    <property type="entry name" value="Na/solute_symporter"/>
</dbReference>
<feature type="transmembrane region" description="Helical" evidence="13">
    <location>
        <begin position="406"/>
        <end position="427"/>
    </location>
</feature>
<feature type="transmembrane region" description="Helical" evidence="13">
    <location>
        <begin position="161"/>
        <end position="178"/>
    </location>
</feature>
<dbReference type="GO" id="GO:0005886">
    <property type="term" value="C:plasma membrane"/>
    <property type="evidence" value="ECO:0007669"/>
    <property type="project" value="TreeGrafter"/>
</dbReference>
<dbReference type="PROSITE" id="PS50110">
    <property type="entry name" value="RESPONSE_REGULATORY"/>
    <property type="match status" value="1"/>
</dbReference>
<comment type="subcellular location">
    <subcellularLocation>
        <location evidence="2">Membrane</location>
        <topology evidence="2">Multi-pass membrane protein</topology>
    </subcellularLocation>
</comment>
<feature type="domain" description="Histidine kinase" evidence="14">
    <location>
        <begin position="805"/>
        <end position="1019"/>
    </location>
</feature>
<dbReference type="Proteomes" id="UP001364472">
    <property type="component" value="Unassembled WGS sequence"/>
</dbReference>
<evidence type="ECO:0000256" key="1">
    <source>
        <dbReference type="ARBA" id="ARBA00000085"/>
    </source>
</evidence>
<evidence type="ECO:0000256" key="10">
    <source>
        <dbReference type="ARBA" id="ARBA00023136"/>
    </source>
</evidence>
<dbReference type="Gene3D" id="3.40.50.2300">
    <property type="match status" value="1"/>
</dbReference>
<feature type="transmembrane region" description="Helical" evidence="13">
    <location>
        <begin position="320"/>
        <end position="353"/>
    </location>
</feature>
<dbReference type="InterPro" id="IPR001789">
    <property type="entry name" value="Sig_transdc_resp-reg_receiver"/>
</dbReference>
<organism evidence="16 17">
    <name type="scientific">Denitratimonas tolerans</name>
    <dbReference type="NCBI Taxonomy" id="1338420"/>
    <lineage>
        <taxon>Bacteria</taxon>
        <taxon>Pseudomonadati</taxon>
        <taxon>Pseudomonadota</taxon>
        <taxon>Gammaproteobacteria</taxon>
        <taxon>Lysobacterales</taxon>
        <taxon>Lysobacteraceae</taxon>
        <taxon>Denitratimonas</taxon>
    </lineage>
</organism>
<dbReference type="Pfam" id="PF00512">
    <property type="entry name" value="HisKA"/>
    <property type="match status" value="1"/>
</dbReference>
<reference evidence="16 17" key="1">
    <citation type="journal article" date="2016" name="Antonie Van Leeuwenhoek">
        <title>Denitratimonas tolerans gen. nov., sp. nov., a denitrifying bacterium isolated from a bioreactor for tannery wastewater treatment.</title>
        <authorList>
            <person name="Han S.I."/>
            <person name="Kim J.O."/>
            <person name="Lee Y.R."/>
            <person name="Ekpeghere K.I."/>
            <person name="Koh S.C."/>
            <person name="Whang K.S."/>
        </authorList>
    </citation>
    <scope>NUCLEOTIDE SEQUENCE [LARGE SCALE GENOMIC DNA]</scope>
    <source>
        <strain evidence="16 17">KACC 17565</strain>
    </source>
</reference>
<dbReference type="GO" id="GO:0000155">
    <property type="term" value="F:phosphorelay sensor kinase activity"/>
    <property type="evidence" value="ECO:0007669"/>
    <property type="project" value="InterPro"/>
</dbReference>
<keyword evidence="7 13" id="KW-0812">Transmembrane</keyword>
<evidence type="ECO:0000259" key="15">
    <source>
        <dbReference type="PROSITE" id="PS50110"/>
    </source>
</evidence>
<keyword evidence="8 16" id="KW-0418">Kinase</keyword>
<evidence type="ECO:0000256" key="3">
    <source>
        <dbReference type="ARBA" id="ARBA00006434"/>
    </source>
</evidence>
<sequence length="1167" mass="126222">MVAGWVLLAVSLGYVALLFAVAYFGDRRPLYPERTPLRPIIYSLALAVYCSSWTFYGAVGTAASSGWGFLPIYLGPILIFAFGLGLLQRLVQVTHEQNITSIADFVGSRYGKSQGLAALVTIVALIAAVPYLALQFKAGAMSIEVLSGLGHRGPPAPLREPAFYLAALLAVFSILFGTRQIDATEHHHGLMLAVALESLVKLLAFVAVGLFAWAQVSDGFLARFQASALGSTALPPGFLSQLLLAFLAIICLPRQFQVGVVECEDPGDVKRARWLFPAYLAIISLLVVPIALAGISAFGGSSVDPDTYVLMLPLAHGQDALALVAFLGGFSAATGMVIVATVALATMVSNELIMPLALRLRWVDAHPARDLSRVVLGIRRAAIVALAMAAYVYYRVTVDQEGLAQIGLLAFAAVAQFAPAIIGGLYWHGASRAGAYAGLVAGFLIWMYTLLLPTVAASVGLEPRWISEGVFGLALLRPNALFGLSGWDPLTHGVFWSLLFNIAGFVFLSLRYRPAVQDRLRALPFVEPWTQRPASAEGEWRGRISVADLRTIVERIVGARAVERAFADYREQSGRDLAPGDAADRSLLQHTERLLSASIGAATARRMLTTALRGTGMDLGEVVALLDETSQELRFNRALLAATLENISQGISVIDADMRLVAWNRRYMEMFDYPDGTVYVGRPVAELIRWNAERGGCGPGEVEAQVEKRIAFMRQGSPYVFERVRSDGSVYEMRGRAMPGGGYVTTYTDVTDYKRVEHALIEANETLELRVRERTGELSEAVEAQRAAKLEAEVANLSKTRFLAGASHDLLQPLNAARLFSAALMEAPADAADARQMVDRIDSALKNAEDLLESLLEISRLDSGALRPELSAVSALRLSQSLHEQFAPLAAARGLELRVHAQDLWLHSDRRLLRRILQNFLANALRYTRHGGVLLSLRRRGNHAQWQVWDTGPGIAPEHVRSIFDEFERLDQPSPWGEQGLGLGLSICDRIAHMLGHRLFVTSRLGRGSVFGLEVPIAEAPPQPVAEPAAEPARDVAGLRVLCVDNDPAILEGTVALLERWGVRVATATGLESALGRVREARPDLILIDFHLGEALDGLAALDILQREAGGRSVPGALITADSSEGLALRARSAGYPVLQKPVRPAALRALIAALARRRPVGDSGSG</sequence>
<dbReference type="Gene3D" id="3.30.565.10">
    <property type="entry name" value="Histidine kinase-like ATPase, C-terminal domain"/>
    <property type="match status" value="1"/>
</dbReference>
<proteinExistence type="inferred from homology"/>
<evidence type="ECO:0000256" key="7">
    <source>
        <dbReference type="ARBA" id="ARBA00022692"/>
    </source>
</evidence>
<feature type="transmembrane region" description="Helical" evidence="13">
    <location>
        <begin position="190"/>
        <end position="213"/>
    </location>
</feature>
<dbReference type="SMART" id="SM00388">
    <property type="entry name" value="HisKA"/>
    <property type="match status" value="1"/>
</dbReference>
<dbReference type="PROSITE" id="PS50283">
    <property type="entry name" value="NA_SOLUT_SYMP_3"/>
    <property type="match status" value="1"/>
</dbReference>
<dbReference type="PROSITE" id="PS50109">
    <property type="entry name" value="HIS_KIN"/>
    <property type="match status" value="1"/>
</dbReference>
<name>A0AAW9R7T0_9GAMM</name>
<evidence type="ECO:0000256" key="11">
    <source>
        <dbReference type="PROSITE-ProRule" id="PRU00169"/>
    </source>
</evidence>
<dbReference type="GO" id="GO:0022857">
    <property type="term" value="F:transmembrane transporter activity"/>
    <property type="evidence" value="ECO:0007669"/>
    <property type="project" value="InterPro"/>
</dbReference>
<dbReference type="InterPro" id="IPR000014">
    <property type="entry name" value="PAS"/>
</dbReference>
<dbReference type="AlphaFoldDB" id="A0AAW9R7T0"/>
<keyword evidence="5 11" id="KW-0597">Phosphoprotein</keyword>
<dbReference type="SMART" id="SM00387">
    <property type="entry name" value="HATPase_c"/>
    <property type="match status" value="1"/>
</dbReference>
<gene>
    <name evidence="16" type="ORF">WB794_09565</name>
</gene>
<feature type="transmembrane region" description="Helical" evidence="13">
    <location>
        <begin position="6"/>
        <end position="25"/>
    </location>
</feature>
<dbReference type="SUPFAM" id="SSF55874">
    <property type="entry name" value="ATPase domain of HSP90 chaperone/DNA topoisomerase II/histidine kinase"/>
    <property type="match status" value="1"/>
</dbReference>
<dbReference type="EC" id="2.7.13.3" evidence="4"/>
<feature type="transmembrane region" description="Helical" evidence="13">
    <location>
        <begin position="374"/>
        <end position="394"/>
    </location>
</feature>
<feature type="domain" description="Response regulatory" evidence="15">
    <location>
        <begin position="1040"/>
        <end position="1156"/>
    </location>
</feature>
<dbReference type="SUPFAM" id="SSF52172">
    <property type="entry name" value="CheY-like"/>
    <property type="match status" value="1"/>
</dbReference>
<dbReference type="Pfam" id="PF12860">
    <property type="entry name" value="PAS_7"/>
    <property type="match status" value="1"/>
</dbReference>
<dbReference type="FunFam" id="3.30.565.10:FF:000049">
    <property type="entry name" value="Two-component sensor histidine kinase"/>
    <property type="match status" value="1"/>
</dbReference>
<dbReference type="InterPro" id="IPR036097">
    <property type="entry name" value="HisK_dim/P_sf"/>
</dbReference>
<feature type="coiled-coil region" evidence="12">
    <location>
        <begin position="831"/>
        <end position="858"/>
    </location>
</feature>
<dbReference type="InterPro" id="IPR038377">
    <property type="entry name" value="Na/Glc_symporter_sf"/>
</dbReference>
<evidence type="ECO:0000256" key="12">
    <source>
        <dbReference type="SAM" id="Coils"/>
    </source>
</evidence>
<dbReference type="CDD" id="cd00156">
    <property type="entry name" value="REC"/>
    <property type="match status" value="1"/>
</dbReference>
<evidence type="ECO:0000256" key="9">
    <source>
        <dbReference type="ARBA" id="ARBA00022989"/>
    </source>
</evidence>
<evidence type="ECO:0000256" key="5">
    <source>
        <dbReference type="ARBA" id="ARBA00022553"/>
    </source>
</evidence>
<evidence type="ECO:0000256" key="4">
    <source>
        <dbReference type="ARBA" id="ARBA00012438"/>
    </source>
</evidence>
<dbReference type="RefSeq" id="WP_337335637.1">
    <property type="nucleotide sequence ID" value="NZ_JBBDHC010000013.1"/>
</dbReference>
<dbReference type="InterPro" id="IPR011006">
    <property type="entry name" value="CheY-like_superfamily"/>
</dbReference>
<dbReference type="EMBL" id="JBBDHC010000013">
    <property type="protein sequence ID" value="MEJ1249918.1"/>
    <property type="molecule type" value="Genomic_DNA"/>
</dbReference>
<dbReference type="GO" id="GO:0009927">
    <property type="term" value="F:histidine phosphotransfer kinase activity"/>
    <property type="evidence" value="ECO:0007669"/>
    <property type="project" value="TreeGrafter"/>
</dbReference>
<dbReference type="SMART" id="SM00448">
    <property type="entry name" value="REC"/>
    <property type="match status" value="1"/>
</dbReference>
<keyword evidence="10 13" id="KW-0472">Membrane</keyword>
<comment type="caution">
    <text evidence="16">The sequence shown here is derived from an EMBL/GenBank/DDBJ whole genome shotgun (WGS) entry which is preliminary data.</text>
</comment>
<dbReference type="CDD" id="cd10322">
    <property type="entry name" value="SLC5sbd"/>
    <property type="match status" value="1"/>
</dbReference>
<feature type="transmembrane region" description="Helical" evidence="13">
    <location>
        <begin position="274"/>
        <end position="300"/>
    </location>
</feature>
<dbReference type="Gene3D" id="1.20.1730.10">
    <property type="entry name" value="Sodium/glucose cotransporter"/>
    <property type="match status" value="1"/>
</dbReference>
<dbReference type="InterPro" id="IPR004358">
    <property type="entry name" value="Sig_transdc_His_kin-like_C"/>
</dbReference>
<dbReference type="CDD" id="cd00130">
    <property type="entry name" value="PAS"/>
    <property type="match status" value="1"/>
</dbReference>
<dbReference type="InterPro" id="IPR003594">
    <property type="entry name" value="HATPase_dom"/>
</dbReference>
<evidence type="ECO:0000256" key="2">
    <source>
        <dbReference type="ARBA" id="ARBA00004141"/>
    </source>
</evidence>
<feature type="transmembrane region" description="Helical" evidence="13">
    <location>
        <begin position="68"/>
        <end position="87"/>
    </location>
</feature>
<protein>
    <recommendedName>
        <fullName evidence="4">histidine kinase</fullName>
        <ecNumber evidence="4">2.7.13.3</ecNumber>
    </recommendedName>
</protein>
<comment type="similarity">
    <text evidence="3">Belongs to the sodium:solute symporter (SSF) (TC 2.A.21) family.</text>
</comment>
<keyword evidence="9 13" id="KW-1133">Transmembrane helix</keyword>
<evidence type="ECO:0000313" key="17">
    <source>
        <dbReference type="Proteomes" id="UP001364472"/>
    </source>
</evidence>
<keyword evidence="6 16" id="KW-0808">Transferase</keyword>
<dbReference type="Gene3D" id="3.30.450.20">
    <property type="entry name" value="PAS domain"/>
    <property type="match status" value="1"/>
</dbReference>
<accession>A0AAW9R7T0</accession>
<dbReference type="Pfam" id="PF00072">
    <property type="entry name" value="Response_reg"/>
    <property type="match status" value="1"/>
</dbReference>
<dbReference type="InterPro" id="IPR003661">
    <property type="entry name" value="HisK_dim/P_dom"/>
</dbReference>
<dbReference type="PRINTS" id="PR00344">
    <property type="entry name" value="BCTRLSENSOR"/>
</dbReference>
<dbReference type="PANTHER" id="PTHR43047">
    <property type="entry name" value="TWO-COMPONENT HISTIDINE PROTEIN KINASE"/>
    <property type="match status" value="1"/>
</dbReference>
<feature type="transmembrane region" description="Helical" evidence="13">
    <location>
        <begin position="37"/>
        <end position="56"/>
    </location>
</feature>
<dbReference type="PANTHER" id="PTHR43047:SF9">
    <property type="entry name" value="HISTIDINE KINASE"/>
    <property type="match status" value="1"/>
</dbReference>
<dbReference type="InterPro" id="IPR035965">
    <property type="entry name" value="PAS-like_dom_sf"/>
</dbReference>
<feature type="transmembrane region" description="Helical" evidence="13">
    <location>
        <begin position="439"/>
        <end position="461"/>
    </location>
</feature>
<feature type="modified residue" description="4-aspartylphosphate" evidence="11">
    <location>
        <position position="1089"/>
    </location>
</feature>
<dbReference type="SUPFAM" id="SSF55785">
    <property type="entry name" value="PYP-like sensor domain (PAS domain)"/>
    <property type="match status" value="1"/>
</dbReference>
<dbReference type="Pfam" id="PF02518">
    <property type="entry name" value="HATPase_c"/>
    <property type="match status" value="1"/>
</dbReference>
<evidence type="ECO:0000256" key="8">
    <source>
        <dbReference type="ARBA" id="ARBA00022777"/>
    </source>
</evidence>
<comment type="catalytic activity">
    <reaction evidence="1">
        <text>ATP + protein L-histidine = ADP + protein N-phospho-L-histidine.</text>
        <dbReference type="EC" id="2.7.13.3"/>
    </reaction>
</comment>
<evidence type="ECO:0000256" key="6">
    <source>
        <dbReference type="ARBA" id="ARBA00022679"/>
    </source>
</evidence>
<evidence type="ECO:0000256" key="13">
    <source>
        <dbReference type="SAM" id="Phobius"/>
    </source>
</evidence>
<dbReference type="Gene3D" id="1.10.287.130">
    <property type="match status" value="1"/>
</dbReference>
<feature type="transmembrane region" description="Helical" evidence="13">
    <location>
        <begin position="116"/>
        <end position="134"/>
    </location>
</feature>
<dbReference type="FunFam" id="1.10.287.130:FF:000063">
    <property type="entry name" value="Hybrid sensor histidine kinase/response regulator"/>
    <property type="match status" value="1"/>
</dbReference>
<dbReference type="CDD" id="cd00082">
    <property type="entry name" value="HisKA"/>
    <property type="match status" value="1"/>
</dbReference>
<keyword evidence="12" id="KW-0175">Coiled coil</keyword>
<evidence type="ECO:0000259" key="14">
    <source>
        <dbReference type="PROSITE" id="PS50109"/>
    </source>
</evidence>
<keyword evidence="17" id="KW-1185">Reference proteome</keyword>